<feature type="chain" id="PRO_5045971304" description="DUF4034 domain-containing protein" evidence="1">
    <location>
        <begin position="29"/>
        <end position="398"/>
    </location>
</feature>
<comment type="caution">
    <text evidence="2">The sequence shown here is derived from an EMBL/GenBank/DDBJ whole genome shotgun (WGS) entry which is preliminary data.</text>
</comment>
<evidence type="ECO:0008006" key="4">
    <source>
        <dbReference type="Google" id="ProtNLM"/>
    </source>
</evidence>
<feature type="signal peptide" evidence="1">
    <location>
        <begin position="1"/>
        <end position="28"/>
    </location>
</feature>
<organism evidence="2 3">
    <name type="scientific">Massilia mucilaginosa</name>
    <dbReference type="NCBI Taxonomy" id="2609282"/>
    <lineage>
        <taxon>Bacteria</taxon>
        <taxon>Pseudomonadati</taxon>
        <taxon>Pseudomonadota</taxon>
        <taxon>Betaproteobacteria</taxon>
        <taxon>Burkholderiales</taxon>
        <taxon>Oxalobacteraceae</taxon>
        <taxon>Telluria group</taxon>
        <taxon>Massilia</taxon>
    </lineage>
</organism>
<evidence type="ECO:0000313" key="3">
    <source>
        <dbReference type="Proteomes" id="UP000609726"/>
    </source>
</evidence>
<dbReference type="EMBL" id="WHJH01000002">
    <property type="protein sequence ID" value="NHZ88132.1"/>
    <property type="molecule type" value="Genomic_DNA"/>
</dbReference>
<sequence length="398" mass="44206">MTTFARISRGTRSFFALACLSAALCSHAAAPAATDNPPADAETRVHEAIRQETARYLMAGDFQRLEALYRTLNHAGQRTPSGLWKLAIFYNQLRRFGTQTTDTDYWEAVEEQAREWQAGYPKSVPARLFGVYLQLGRLHVARGSGLFSKLPEQQRDAVSYGAEVAMRILEKTRLMAARANDPEWHRAMLSVAPYVDGMSAAGYRKKVREALARHPNYHAAYFTAALYSHPRWGGTPDGVARLAHDASHAAGKEQPSMYARIYWFMDQTEYHGRLFDAGRADWPTMRASFDHLVRLYPAAWNLNAFAYFACMARDYAAMDAILARIGSDLIPDVWGDDGEATQARCAAHRAPGAPVNVIQAALPGAWSGLNGTPRQLAQAMPAVQYVAYSPAQKMLNDK</sequence>
<evidence type="ECO:0000256" key="1">
    <source>
        <dbReference type="SAM" id="SignalP"/>
    </source>
</evidence>
<dbReference type="Proteomes" id="UP000609726">
    <property type="component" value="Unassembled WGS sequence"/>
</dbReference>
<name>A0ABX0NMT0_9BURK</name>
<accession>A0ABX0NMT0</accession>
<evidence type="ECO:0000313" key="2">
    <source>
        <dbReference type="EMBL" id="NHZ88132.1"/>
    </source>
</evidence>
<gene>
    <name evidence="2" type="ORF">F2P45_03700</name>
</gene>
<keyword evidence="3" id="KW-1185">Reference proteome</keyword>
<proteinExistence type="predicted"/>
<dbReference type="RefSeq" id="WP_166870624.1">
    <property type="nucleotide sequence ID" value="NZ_WHJH01000002.1"/>
</dbReference>
<reference evidence="2 3" key="1">
    <citation type="submission" date="2019-10" db="EMBL/GenBank/DDBJ databases">
        <title>Taxonomy of Antarctic Massilia spp.: description of Massilia rubra sp. nov., Massilia aquatica sp. nov., Massilia mucilaginosa sp. nov., Massilia frigida sp. nov. isolated from streams, lakes and regoliths.</title>
        <authorList>
            <person name="Holochova P."/>
            <person name="Sedlacek I."/>
            <person name="Kralova S."/>
            <person name="Maslanova I."/>
            <person name="Busse H.-J."/>
            <person name="Stankova E."/>
            <person name="Vrbovska V."/>
            <person name="Kovarovic V."/>
            <person name="Bartak M."/>
            <person name="Svec P."/>
            <person name="Pantucek R."/>
        </authorList>
    </citation>
    <scope>NUCLEOTIDE SEQUENCE [LARGE SCALE GENOMIC DNA]</scope>
    <source>
        <strain evidence="2 3">CCM 8733</strain>
    </source>
</reference>
<keyword evidence="1" id="KW-0732">Signal</keyword>
<protein>
    <recommendedName>
        <fullName evidence="4">DUF4034 domain-containing protein</fullName>
    </recommendedName>
</protein>